<dbReference type="GeneID" id="94335988"/>
<dbReference type="RefSeq" id="XP_067803286.1">
    <property type="nucleotide sequence ID" value="XM_067946722.1"/>
</dbReference>
<dbReference type="InterPro" id="IPR025697">
    <property type="entry name" value="CLU_dom"/>
</dbReference>
<name>A0AAD9PKK7_9APIC</name>
<evidence type="ECO:0000259" key="1">
    <source>
        <dbReference type="PROSITE" id="PS51823"/>
    </source>
</evidence>
<dbReference type="EMBL" id="JALLKP010000002">
    <property type="protein sequence ID" value="KAK2196444.1"/>
    <property type="molecule type" value="Genomic_DNA"/>
</dbReference>
<sequence length="1153" mass="130609">MALCDFLNLKESQNKNCNVTPGLETGGIGKFLLGSCDGTPNYFCEYDSFDDYQCWPTSGSEDGASSQFTVDVFGMLGVCMHISGTTLEEKMEFYTRKVLEPCESWHVPEINPVKTMLKLGDQGFNDNWYQRIQWTWRNLFPLNDYQKNVNELANEDEQLFLGEMGRFANAATKGAIDACKSLITDGIDKVPLMFTKLVKEHGAIYDFYAPKYEEDLVLYRDGIVYTVLLAPDATTARKLYGNDLKSRRAFCDAMYITKCSKIALPVACTVDYMGLRVFAEPMIICESGTNIENELPDQSSVYARLMALGLVDEMMAISGALNLASWPLPFGASEICIAGRRLDPLLVKIGNAFHLRNFQELLPPLVLEDSTHSQRLRIEYDWSRFGSLRKCTESCACILDKTKISRDPPEWTHAMESISHHLVDSWDVSRALHAKGINLRFMGNLFSKTHHVGLRQTLSCEMTARAIKRLWTNTVVKLLLQKEHDKITSSHEALLNGARYENFWQHHLLPDIVRHNDIQDTSFHVPPKDSIASALEYHLGSDTIHTRLAFCCKHFNILRLADKLSSGHVLDYVFAANALDSGLGAHARAKLFGKGYPCDPICVIGSTGSCTCLRRSYLALNLVALCESLVLVDLTYRFKILLALGYELYRHRHDAEALDIAHWVLKYGNVNSLRIAAKLLEAQVANNKILEMQEFDQHQLVTWQLDAHVIGAFISFRQENSVLALQWITNAKDLLVNFMQVKSHAWVPVVMYSLAYFAYAKLTKFSDATRMQHQVVALCNSLEMPQFTRATQMWLLVEALVQGGSMENASKLAMAQLVPMQMVFGSCSPQILRALVVAAWTNFKIAALHLEHCNLVLPKRISKDGLYEFLNALICAHEEPSKQRQFQTSLDLYEVVYQRLGLLSMHNFQNLSNIINVVAPQLNVEKLTCRNGPGGWRNITLEDLEREFGQMPEFEDDILELYLEKSQSYEARQLEIADLFLQARVASATNSECKTLAQRLYALYATQDCSETVWNLATCKQPLLESNRIKHADTSSKFQTNINFSDKLILSSSHVLRSIEMLLMRPPSKSRRQVAQACHLWCQSGGKGFEKWYMETIQSIKCENRDSFSIFINTLRHYLSLSKRLVVLHHVATICKGSLEACCRQTVNSVQQL</sequence>
<organism evidence="2 3">
    <name type="scientific">Babesia duncani</name>
    <dbReference type="NCBI Taxonomy" id="323732"/>
    <lineage>
        <taxon>Eukaryota</taxon>
        <taxon>Sar</taxon>
        <taxon>Alveolata</taxon>
        <taxon>Apicomplexa</taxon>
        <taxon>Aconoidasida</taxon>
        <taxon>Piroplasmida</taxon>
        <taxon>Babesiidae</taxon>
        <taxon>Babesia</taxon>
    </lineage>
</organism>
<proteinExistence type="predicted"/>
<dbReference type="InterPro" id="IPR033646">
    <property type="entry name" value="CLU-central"/>
</dbReference>
<dbReference type="PROSITE" id="PS51823">
    <property type="entry name" value="CLU"/>
    <property type="match status" value="1"/>
</dbReference>
<dbReference type="Proteomes" id="UP001214638">
    <property type="component" value="Unassembled WGS sequence"/>
</dbReference>
<dbReference type="AlphaFoldDB" id="A0AAD9PKK7"/>
<reference evidence="2" key="1">
    <citation type="journal article" date="2023" name="Nat. Microbiol.">
        <title>Babesia duncani multi-omics identifies virulence factors and drug targets.</title>
        <authorList>
            <person name="Singh P."/>
            <person name="Lonardi S."/>
            <person name="Liang Q."/>
            <person name="Vydyam P."/>
            <person name="Khabirova E."/>
            <person name="Fang T."/>
            <person name="Gihaz S."/>
            <person name="Thekkiniath J."/>
            <person name="Munshi M."/>
            <person name="Abel S."/>
            <person name="Ciampossin L."/>
            <person name="Batugedara G."/>
            <person name="Gupta M."/>
            <person name="Lu X.M."/>
            <person name="Lenz T."/>
            <person name="Chakravarty S."/>
            <person name="Cornillot E."/>
            <person name="Hu Y."/>
            <person name="Ma W."/>
            <person name="Gonzalez L.M."/>
            <person name="Sanchez S."/>
            <person name="Estrada K."/>
            <person name="Sanchez-Flores A."/>
            <person name="Montero E."/>
            <person name="Harb O.S."/>
            <person name="Le Roch K.G."/>
            <person name="Mamoun C.B."/>
        </authorList>
    </citation>
    <scope>NUCLEOTIDE SEQUENCE</scope>
    <source>
        <strain evidence="2">WA1</strain>
    </source>
</reference>
<protein>
    <submittedName>
        <fullName evidence="2">Bifunctional CLU domain/CLU central domain</fullName>
    </submittedName>
</protein>
<keyword evidence="3" id="KW-1185">Reference proteome</keyword>
<dbReference type="KEGG" id="bdw:94335988"/>
<evidence type="ECO:0000313" key="3">
    <source>
        <dbReference type="Proteomes" id="UP001214638"/>
    </source>
</evidence>
<evidence type="ECO:0000313" key="2">
    <source>
        <dbReference type="EMBL" id="KAK2196444.1"/>
    </source>
</evidence>
<dbReference type="Pfam" id="PF12807">
    <property type="entry name" value="eIF3_p135"/>
    <property type="match status" value="1"/>
</dbReference>
<accession>A0AAD9PKK7</accession>
<feature type="domain" description="Clu" evidence="1">
    <location>
        <begin position="101"/>
        <end position="369"/>
    </location>
</feature>
<gene>
    <name evidence="2" type="ORF">BdWA1_001690</name>
</gene>
<comment type="caution">
    <text evidence="2">The sequence shown here is derived from an EMBL/GenBank/DDBJ whole genome shotgun (WGS) entry which is preliminary data.</text>
</comment>